<reference evidence="1" key="1">
    <citation type="journal article" date="2012" name="Nat. Biotechnol.">
        <title>Reference genome sequence of the model plant Setaria.</title>
        <authorList>
            <person name="Bennetzen J.L."/>
            <person name="Schmutz J."/>
            <person name="Wang H."/>
            <person name="Percifield R."/>
            <person name="Hawkins J."/>
            <person name="Pontaroli A.C."/>
            <person name="Estep M."/>
            <person name="Feng L."/>
            <person name="Vaughn J.N."/>
            <person name="Grimwood J."/>
            <person name="Jenkins J."/>
            <person name="Barry K."/>
            <person name="Lindquist E."/>
            <person name="Hellsten U."/>
            <person name="Deshpande S."/>
            <person name="Wang X."/>
            <person name="Wu X."/>
            <person name="Mitros T."/>
            <person name="Triplett J."/>
            <person name="Yang X."/>
            <person name="Ye C.Y."/>
            <person name="Mauro-Herrera M."/>
            <person name="Wang L."/>
            <person name="Li P."/>
            <person name="Sharma M."/>
            <person name="Sharma R."/>
            <person name="Ronald P.C."/>
            <person name="Panaud O."/>
            <person name="Kellogg E.A."/>
            <person name="Brutnell T.P."/>
            <person name="Doust A.N."/>
            <person name="Tuskan G.A."/>
            <person name="Rokhsar D."/>
            <person name="Devos K.M."/>
        </authorList>
    </citation>
    <scope>NUCLEOTIDE SEQUENCE [LARGE SCALE GENOMIC DNA]</scope>
    <source>
        <strain evidence="1">Yugu1</strain>
    </source>
</reference>
<sequence>MVLNGFRRIEQITSKITLMVIQGSHEIDSNMPSFLFGFALTGSSSRGDDMGAVAVSREDMEVKKMEAGGELRSEDIGLGRRQLTSRQPSLCFLGTS</sequence>
<dbReference type="AlphaFoldDB" id="A0A368S8Z2"/>
<gene>
    <name evidence="1" type="ORF">SETIT_8G179200v2</name>
</gene>
<proteinExistence type="predicted"/>
<organism evidence="1">
    <name type="scientific">Setaria italica</name>
    <name type="common">Foxtail millet</name>
    <name type="synonym">Panicum italicum</name>
    <dbReference type="NCBI Taxonomy" id="4555"/>
    <lineage>
        <taxon>Eukaryota</taxon>
        <taxon>Viridiplantae</taxon>
        <taxon>Streptophyta</taxon>
        <taxon>Embryophyta</taxon>
        <taxon>Tracheophyta</taxon>
        <taxon>Spermatophyta</taxon>
        <taxon>Magnoliopsida</taxon>
        <taxon>Liliopsida</taxon>
        <taxon>Poales</taxon>
        <taxon>Poaceae</taxon>
        <taxon>PACMAD clade</taxon>
        <taxon>Panicoideae</taxon>
        <taxon>Panicodae</taxon>
        <taxon>Paniceae</taxon>
        <taxon>Cenchrinae</taxon>
        <taxon>Setaria</taxon>
    </lineage>
</organism>
<name>A0A368S8Z2_SETIT</name>
<accession>A0A368S8Z2</accession>
<reference evidence="1" key="2">
    <citation type="submission" date="2015-07" db="EMBL/GenBank/DDBJ databases">
        <authorList>
            <person name="Noorani M."/>
        </authorList>
    </citation>
    <scope>NUCLEOTIDE SEQUENCE</scope>
    <source>
        <strain evidence="1">Yugu1</strain>
    </source>
</reference>
<evidence type="ECO:0000313" key="1">
    <source>
        <dbReference type="EMBL" id="RCV38899.1"/>
    </source>
</evidence>
<dbReference type="EMBL" id="CM003535">
    <property type="protein sequence ID" value="RCV38899.1"/>
    <property type="molecule type" value="Genomic_DNA"/>
</dbReference>
<protein>
    <submittedName>
        <fullName evidence="1">Uncharacterized protein</fullName>
    </submittedName>
</protein>